<dbReference type="EMBL" id="JABEZW010000006">
    <property type="protein sequence ID" value="MBA0767858.1"/>
    <property type="molecule type" value="Genomic_DNA"/>
</dbReference>
<dbReference type="AlphaFoldDB" id="A0A7J9E4V1"/>
<keyword evidence="3" id="KW-1185">Reference proteome</keyword>
<organism evidence="2 3">
    <name type="scientific">Gossypium trilobum</name>
    <dbReference type="NCBI Taxonomy" id="34281"/>
    <lineage>
        <taxon>Eukaryota</taxon>
        <taxon>Viridiplantae</taxon>
        <taxon>Streptophyta</taxon>
        <taxon>Embryophyta</taxon>
        <taxon>Tracheophyta</taxon>
        <taxon>Spermatophyta</taxon>
        <taxon>Magnoliopsida</taxon>
        <taxon>eudicotyledons</taxon>
        <taxon>Gunneridae</taxon>
        <taxon>Pentapetalae</taxon>
        <taxon>rosids</taxon>
        <taxon>malvids</taxon>
        <taxon>Malvales</taxon>
        <taxon>Malvaceae</taxon>
        <taxon>Malvoideae</taxon>
        <taxon>Gossypium</taxon>
    </lineage>
</organism>
<evidence type="ECO:0000313" key="3">
    <source>
        <dbReference type="Proteomes" id="UP000593568"/>
    </source>
</evidence>
<proteinExistence type="predicted"/>
<gene>
    <name evidence="2" type="ORF">Gotri_016711</name>
</gene>
<name>A0A7J9E4V1_9ROSI</name>
<feature type="region of interest" description="Disordered" evidence="1">
    <location>
        <begin position="1"/>
        <end position="21"/>
    </location>
</feature>
<accession>A0A7J9E4V1</accession>
<evidence type="ECO:0000313" key="2">
    <source>
        <dbReference type="EMBL" id="MBA0767858.1"/>
    </source>
</evidence>
<comment type="caution">
    <text evidence="2">The sequence shown here is derived from an EMBL/GenBank/DDBJ whole genome shotgun (WGS) entry which is preliminary data.</text>
</comment>
<reference evidence="2 3" key="1">
    <citation type="journal article" date="2019" name="Genome Biol. Evol.">
        <title>Insights into the evolution of the New World diploid cottons (Gossypium, subgenus Houzingenia) based on genome sequencing.</title>
        <authorList>
            <person name="Grover C.E."/>
            <person name="Arick M.A. 2nd"/>
            <person name="Thrash A."/>
            <person name="Conover J.L."/>
            <person name="Sanders W.S."/>
            <person name="Peterson D.G."/>
            <person name="Frelichowski J.E."/>
            <person name="Scheffler J.A."/>
            <person name="Scheffler B.E."/>
            <person name="Wendel J.F."/>
        </authorList>
    </citation>
    <scope>NUCLEOTIDE SEQUENCE [LARGE SCALE GENOMIC DNA]</scope>
    <source>
        <strain evidence="2">8</strain>
        <tissue evidence="2">Leaf</tissue>
    </source>
</reference>
<sequence>MEGKGKVPLEGKPRRIDGTKA</sequence>
<dbReference type="Proteomes" id="UP000593568">
    <property type="component" value="Unassembled WGS sequence"/>
</dbReference>
<evidence type="ECO:0000256" key="1">
    <source>
        <dbReference type="SAM" id="MobiDB-lite"/>
    </source>
</evidence>
<protein>
    <submittedName>
        <fullName evidence="2">Uncharacterized protein</fullName>
    </submittedName>
</protein>